<comment type="caution">
    <text evidence="5">The sequence shown here is derived from an EMBL/GenBank/DDBJ whole genome shotgun (WGS) entry which is preliminary data.</text>
</comment>
<reference evidence="5" key="1">
    <citation type="journal article" date="2020" name="Stud. Mycol.">
        <title>101 Dothideomycetes genomes: a test case for predicting lifestyles and emergence of pathogens.</title>
        <authorList>
            <person name="Haridas S."/>
            <person name="Albert R."/>
            <person name="Binder M."/>
            <person name="Bloem J."/>
            <person name="Labutti K."/>
            <person name="Salamov A."/>
            <person name="Andreopoulos B."/>
            <person name="Baker S."/>
            <person name="Barry K."/>
            <person name="Bills G."/>
            <person name="Bluhm B."/>
            <person name="Cannon C."/>
            <person name="Castanera R."/>
            <person name="Culley D."/>
            <person name="Daum C."/>
            <person name="Ezra D."/>
            <person name="Gonzalez J."/>
            <person name="Henrissat B."/>
            <person name="Kuo A."/>
            <person name="Liang C."/>
            <person name="Lipzen A."/>
            <person name="Lutzoni F."/>
            <person name="Magnuson J."/>
            <person name="Mondo S."/>
            <person name="Nolan M."/>
            <person name="Ohm R."/>
            <person name="Pangilinan J."/>
            <person name="Park H.-J."/>
            <person name="Ramirez L."/>
            <person name="Alfaro M."/>
            <person name="Sun H."/>
            <person name="Tritt A."/>
            <person name="Yoshinaga Y."/>
            <person name="Zwiers L.-H."/>
            <person name="Turgeon B."/>
            <person name="Goodwin S."/>
            <person name="Spatafora J."/>
            <person name="Crous P."/>
            <person name="Grigoriev I."/>
        </authorList>
    </citation>
    <scope>NUCLEOTIDE SEQUENCE</scope>
    <source>
        <strain evidence="5">CBS 121410</strain>
    </source>
</reference>
<evidence type="ECO:0000313" key="6">
    <source>
        <dbReference type="Proteomes" id="UP000799776"/>
    </source>
</evidence>
<evidence type="ECO:0000256" key="2">
    <source>
        <dbReference type="ARBA" id="ARBA00022737"/>
    </source>
</evidence>
<feature type="region of interest" description="Disordered" evidence="4">
    <location>
        <begin position="28"/>
        <end position="56"/>
    </location>
</feature>
<dbReference type="InterPro" id="IPR015943">
    <property type="entry name" value="WD40/YVTN_repeat-like_dom_sf"/>
</dbReference>
<keyword evidence="2" id="KW-0677">Repeat</keyword>
<dbReference type="Proteomes" id="UP000799776">
    <property type="component" value="Unassembled WGS sequence"/>
</dbReference>
<evidence type="ECO:0000256" key="4">
    <source>
        <dbReference type="SAM" id="MobiDB-lite"/>
    </source>
</evidence>
<dbReference type="SUPFAM" id="SSF50978">
    <property type="entry name" value="WD40 repeat-like"/>
    <property type="match status" value="1"/>
</dbReference>
<dbReference type="GO" id="GO:0000398">
    <property type="term" value="P:mRNA splicing, via spliceosome"/>
    <property type="evidence" value="ECO:0007669"/>
    <property type="project" value="InterPro"/>
</dbReference>
<dbReference type="PANTHER" id="PTHR43979:SF1">
    <property type="entry name" value="PRE-MRNA-PROCESSING FACTOR 17"/>
    <property type="match status" value="1"/>
</dbReference>
<dbReference type="Gene3D" id="2.130.10.10">
    <property type="entry name" value="YVTN repeat-like/Quinoprotein amine dehydrogenase"/>
    <property type="match status" value="1"/>
</dbReference>
<dbReference type="GO" id="GO:0003729">
    <property type="term" value="F:mRNA binding"/>
    <property type="evidence" value="ECO:0007669"/>
    <property type="project" value="TreeGrafter"/>
</dbReference>
<sequence length="457" mass="51760">MSSSKGHVPTGYASELVISDASFRSAHRARIGATEPPNKKRKREDKGNSSVVYGKGAYKGPWAKFEHERPDASSGEEGSDVEVEVVYEEDDIEAQPEAPTDKKGTDYETSDVANEKTIFHGSEMYDYQGRTYMHVPQDLDINLRGEVEGLKNYIPKKLVHTWKSHTKAINALRFFPDSAHLLLSASADNTIKLWDVYHQRELLRTYQGHTKSVNDICFNNSGTQFLSASYDRQMKLWDTETGKCISRFSTGKTPHVIRFNPDPSLNHEFLAGMSDKKIVQYDTRSGEMVQEYDHHLGPVNTITFCDENRRFITTSDDKSLRAWEYGIPVPIKYIAEPYMFPMVRSAPHPSGKYVAFQSGDNQIVVYASTDRFRQNRKKAFRGHNSAGYAVDVAISPDGQFISSGDSGGYVVFWDWKTCKMYHKIQVSESPVISTLWHPRETSKVVTGDLTGAIKYWD</sequence>
<dbReference type="Pfam" id="PF00400">
    <property type="entry name" value="WD40"/>
    <property type="match status" value="4"/>
</dbReference>
<keyword evidence="1 3" id="KW-0853">WD repeat</keyword>
<evidence type="ECO:0000256" key="3">
    <source>
        <dbReference type="PROSITE-ProRule" id="PRU00221"/>
    </source>
</evidence>
<dbReference type="PROSITE" id="PS00678">
    <property type="entry name" value="WD_REPEATS_1"/>
    <property type="match status" value="1"/>
</dbReference>
<dbReference type="PANTHER" id="PTHR43979">
    <property type="entry name" value="PRE-MRNA-PROCESSING FACTOR 17"/>
    <property type="match status" value="1"/>
</dbReference>
<dbReference type="OrthoDB" id="10257301at2759"/>
<evidence type="ECO:0000256" key="1">
    <source>
        <dbReference type="ARBA" id="ARBA00022574"/>
    </source>
</evidence>
<feature type="repeat" description="WD" evidence="3">
    <location>
        <begin position="206"/>
        <end position="247"/>
    </location>
</feature>
<dbReference type="EMBL" id="ML978712">
    <property type="protein sequence ID" value="KAF2090913.1"/>
    <property type="molecule type" value="Genomic_DNA"/>
</dbReference>
<dbReference type="InterPro" id="IPR001680">
    <property type="entry name" value="WD40_rpt"/>
</dbReference>
<dbReference type="AlphaFoldDB" id="A0A9P4LZ32"/>
<feature type="repeat" description="WD" evidence="3">
    <location>
        <begin position="162"/>
        <end position="204"/>
    </location>
</feature>
<dbReference type="SMART" id="SM00320">
    <property type="entry name" value="WD40"/>
    <property type="match status" value="6"/>
</dbReference>
<dbReference type="PRINTS" id="PR00320">
    <property type="entry name" value="GPROTEINBRPT"/>
</dbReference>
<dbReference type="InterPro" id="IPR032847">
    <property type="entry name" value="PRPF17"/>
</dbReference>
<dbReference type="FunFam" id="2.130.10.10:FF:000191">
    <property type="entry name" value="mRNA splicing factor"/>
    <property type="match status" value="1"/>
</dbReference>
<dbReference type="PROSITE" id="PS50294">
    <property type="entry name" value="WD_REPEATS_REGION"/>
    <property type="match status" value="3"/>
</dbReference>
<gene>
    <name evidence="5" type="ORF">K490DRAFT_53846</name>
</gene>
<evidence type="ECO:0000313" key="5">
    <source>
        <dbReference type="EMBL" id="KAF2090913.1"/>
    </source>
</evidence>
<dbReference type="InterPro" id="IPR020472">
    <property type="entry name" value="WD40_PAC1"/>
</dbReference>
<accession>A0A9P4LZ32</accession>
<organism evidence="5 6">
    <name type="scientific">Saccharata proteae CBS 121410</name>
    <dbReference type="NCBI Taxonomy" id="1314787"/>
    <lineage>
        <taxon>Eukaryota</taxon>
        <taxon>Fungi</taxon>
        <taxon>Dikarya</taxon>
        <taxon>Ascomycota</taxon>
        <taxon>Pezizomycotina</taxon>
        <taxon>Dothideomycetes</taxon>
        <taxon>Dothideomycetes incertae sedis</taxon>
        <taxon>Botryosphaeriales</taxon>
        <taxon>Saccharataceae</taxon>
        <taxon>Saccharata</taxon>
    </lineage>
</organism>
<protein>
    <submittedName>
        <fullName evidence="5">WD40 repeat-like protein</fullName>
    </submittedName>
</protein>
<keyword evidence="6" id="KW-1185">Reference proteome</keyword>
<dbReference type="PROSITE" id="PS50082">
    <property type="entry name" value="WD_REPEATS_2"/>
    <property type="match status" value="3"/>
</dbReference>
<dbReference type="InterPro" id="IPR036322">
    <property type="entry name" value="WD40_repeat_dom_sf"/>
</dbReference>
<dbReference type="GO" id="GO:0071013">
    <property type="term" value="C:catalytic step 2 spliceosome"/>
    <property type="evidence" value="ECO:0007669"/>
    <property type="project" value="InterPro"/>
</dbReference>
<name>A0A9P4LZ32_9PEZI</name>
<dbReference type="InterPro" id="IPR019775">
    <property type="entry name" value="WD40_repeat_CS"/>
</dbReference>
<proteinExistence type="predicted"/>
<feature type="repeat" description="WD" evidence="3">
    <location>
        <begin position="292"/>
        <end position="324"/>
    </location>
</feature>
<dbReference type="CDD" id="cd00200">
    <property type="entry name" value="WD40"/>
    <property type="match status" value="1"/>
</dbReference>
<feature type="region of interest" description="Disordered" evidence="4">
    <location>
        <begin position="88"/>
        <end position="108"/>
    </location>
</feature>